<evidence type="ECO:0000259" key="5">
    <source>
        <dbReference type="SMART" id="SM00534"/>
    </source>
</evidence>
<keyword evidence="4" id="KW-0812">Transmembrane</keyword>
<keyword evidence="4" id="KW-0472">Membrane</keyword>
<accession>A0A9E2L6U4</accession>
<feature type="transmembrane region" description="Helical" evidence="4">
    <location>
        <begin position="137"/>
        <end position="155"/>
    </location>
</feature>
<evidence type="ECO:0000256" key="1">
    <source>
        <dbReference type="ARBA" id="ARBA00022741"/>
    </source>
</evidence>
<dbReference type="PANTHER" id="PTHR11361">
    <property type="entry name" value="DNA MISMATCH REPAIR PROTEIN MUTS FAMILY MEMBER"/>
    <property type="match status" value="1"/>
</dbReference>
<dbReference type="InterPro" id="IPR000432">
    <property type="entry name" value="DNA_mismatch_repair_MutS_C"/>
</dbReference>
<evidence type="ECO:0000256" key="3">
    <source>
        <dbReference type="ARBA" id="ARBA00023125"/>
    </source>
</evidence>
<dbReference type="GO" id="GO:0030983">
    <property type="term" value="F:mismatched DNA binding"/>
    <property type="evidence" value="ECO:0007669"/>
    <property type="project" value="InterPro"/>
</dbReference>
<keyword evidence="3" id="KW-0238">DNA-binding</keyword>
<dbReference type="PANTHER" id="PTHR11361:SF152">
    <property type="entry name" value="DNA MISMATCH REPAIR PROTEIN"/>
    <property type="match status" value="1"/>
</dbReference>
<feature type="transmembrane region" description="Helical" evidence="4">
    <location>
        <begin position="222"/>
        <end position="241"/>
    </location>
</feature>
<gene>
    <name evidence="6" type="ORF">H9789_05650</name>
</gene>
<evidence type="ECO:0000313" key="7">
    <source>
        <dbReference type="Proteomes" id="UP000823865"/>
    </source>
</evidence>
<reference evidence="6" key="1">
    <citation type="journal article" date="2021" name="PeerJ">
        <title>Extensive microbial diversity within the chicken gut microbiome revealed by metagenomics and culture.</title>
        <authorList>
            <person name="Gilroy R."/>
            <person name="Ravi A."/>
            <person name="Getino M."/>
            <person name="Pursley I."/>
            <person name="Horton D.L."/>
            <person name="Alikhan N.F."/>
            <person name="Baker D."/>
            <person name="Gharbi K."/>
            <person name="Hall N."/>
            <person name="Watson M."/>
            <person name="Adriaenssens E.M."/>
            <person name="Foster-Nyarko E."/>
            <person name="Jarju S."/>
            <person name="Secka A."/>
            <person name="Antonio M."/>
            <person name="Oren A."/>
            <person name="Chaudhuri R.R."/>
            <person name="La Ragione R."/>
            <person name="Hildebrand F."/>
            <person name="Pallen M.J."/>
        </authorList>
    </citation>
    <scope>NUCLEOTIDE SEQUENCE</scope>
    <source>
        <strain evidence="6">G3-2149</strain>
    </source>
</reference>
<dbReference type="SMART" id="SM00534">
    <property type="entry name" value="MUTSac"/>
    <property type="match status" value="1"/>
</dbReference>
<dbReference type="GO" id="GO:0005829">
    <property type="term" value="C:cytosol"/>
    <property type="evidence" value="ECO:0007669"/>
    <property type="project" value="TreeGrafter"/>
</dbReference>
<feature type="transmembrane region" description="Helical" evidence="4">
    <location>
        <begin position="112"/>
        <end position="131"/>
    </location>
</feature>
<comment type="caution">
    <text evidence="6">The sequence shown here is derived from an EMBL/GenBank/DDBJ whole genome shotgun (WGS) entry which is preliminary data.</text>
</comment>
<dbReference type="InterPro" id="IPR045076">
    <property type="entry name" value="MutS"/>
</dbReference>
<evidence type="ECO:0000313" key="6">
    <source>
        <dbReference type="EMBL" id="MBU3853292.1"/>
    </source>
</evidence>
<organism evidence="6 7">
    <name type="scientific">Candidatus Paraprevotella stercoravium</name>
    <dbReference type="NCBI Taxonomy" id="2838725"/>
    <lineage>
        <taxon>Bacteria</taxon>
        <taxon>Pseudomonadati</taxon>
        <taxon>Bacteroidota</taxon>
        <taxon>Bacteroidia</taxon>
        <taxon>Bacteroidales</taxon>
        <taxon>Prevotellaceae</taxon>
        <taxon>Paraprevotella</taxon>
    </lineage>
</organism>
<dbReference type="EMBL" id="JAHLFU010000115">
    <property type="protein sequence ID" value="MBU3853292.1"/>
    <property type="molecule type" value="Genomic_DNA"/>
</dbReference>
<keyword evidence="4" id="KW-1133">Transmembrane helix</keyword>
<dbReference type="GO" id="GO:0140664">
    <property type="term" value="F:ATP-dependent DNA damage sensor activity"/>
    <property type="evidence" value="ECO:0007669"/>
    <property type="project" value="InterPro"/>
</dbReference>
<reference evidence="6" key="2">
    <citation type="submission" date="2021-04" db="EMBL/GenBank/DDBJ databases">
        <authorList>
            <person name="Gilroy R."/>
        </authorList>
    </citation>
    <scope>NUCLEOTIDE SEQUENCE</scope>
    <source>
        <strain evidence="6">G3-2149</strain>
    </source>
</reference>
<protein>
    <submittedName>
        <fullName evidence="6">DNA mismatch repair protein MutS</fullName>
    </submittedName>
</protein>
<keyword evidence="2" id="KW-0067">ATP-binding</keyword>
<dbReference type="Gene3D" id="3.40.50.300">
    <property type="entry name" value="P-loop containing nucleotide triphosphate hydrolases"/>
    <property type="match status" value="1"/>
</dbReference>
<sequence length="506" mass="58074">MEEGIKAYDAYRHLSQKEGGLPENVRHDLNIDDLYDRLDYTSSGVGRQYLYHLLCTDKVSEVCDYEPLMERFQADEALRKLLTEVLAKLNKPASYTVVDVLAEERHTYSRRYLFLLQVCRWLPLLFLSFTLLTDVPAVPFVLLILSYMVNGYLHFKQKSMLACYYFSIPQLYRLMQAACRLSRIDAFTAVDRTIGVSLADLKGLIGKLRSFRLGIALQSESALLMFLFTELINVFTLYAAINVAESFLCIRKQRKEIERVFRFVGLLDVLCSVSYFRASLPYWCKPSETKEGEMLCARAICHPLIKHCVPNDVSLLNKSMLITGSNMSGKTSFIRTIAVNLLVGKVLHTCFAEEFRIHLDRRIHSVIHTEDDLLNGKSYFLKEAENVKEAVSIAQSGNYLLIFDELFKGTNTVERIAINAALFHELSKGNHSILVSTHDKELATLLRERYELYHFSETVTDNQLTFDYKLKKGIAQEGNAIKILRLYGYPDSVVEEAERIKDRGFY</sequence>
<dbReference type="GO" id="GO:0005524">
    <property type="term" value="F:ATP binding"/>
    <property type="evidence" value="ECO:0007669"/>
    <property type="project" value="UniProtKB-KW"/>
</dbReference>
<dbReference type="SUPFAM" id="SSF52540">
    <property type="entry name" value="P-loop containing nucleoside triphosphate hydrolases"/>
    <property type="match status" value="1"/>
</dbReference>
<feature type="domain" description="DNA mismatch repair proteins mutS family" evidence="5">
    <location>
        <begin position="317"/>
        <end position="502"/>
    </location>
</feature>
<dbReference type="InterPro" id="IPR027417">
    <property type="entry name" value="P-loop_NTPase"/>
</dbReference>
<dbReference type="GO" id="GO:0006298">
    <property type="term" value="P:mismatch repair"/>
    <property type="evidence" value="ECO:0007669"/>
    <property type="project" value="InterPro"/>
</dbReference>
<dbReference type="Pfam" id="PF00488">
    <property type="entry name" value="MutS_V"/>
    <property type="match status" value="1"/>
</dbReference>
<evidence type="ECO:0000256" key="4">
    <source>
        <dbReference type="SAM" id="Phobius"/>
    </source>
</evidence>
<keyword evidence="1" id="KW-0547">Nucleotide-binding</keyword>
<dbReference type="Proteomes" id="UP000823865">
    <property type="component" value="Unassembled WGS sequence"/>
</dbReference>
<dbReference type="AlphaFoldDB" id="A0A9E2L6U4"/>
<evidence type="ECO:0000256" key="2">
    <source>
        <dbReference type="ARBA" id="ARBA00022840"/>
    </source>
</evidence>
<name>A0A9E2L6U4_9BACT</name>
<proteinExistence type="predicted"/>